<keyword evidence="1" id="KW-1133">Transmembrane helix</keyword>
<evidence type="ECO:0000313" key="3">
    <source>
        <dbReference type="Proteomes" id="UP000236161"/>
    </source>
</evidence>
<keyword evidence="3" id="KW-1185">Reference proteome</keyword>
<keyword evidence="1" id="KW-0812">Transmembrane</keyword>
<dbReference type="STRING" id="1088818.A0A2I0AR78"/>
<keyword evidence="1" id="KW-0472">Membrane</keyword>
<dbReference type="OrthoDB" id="414945at2759"/>
<sequence length="158" mass="18178">MKNAKAVNTPLAQHFKLSLQQCLKSDKEFQEIHNVPYANAVGCLIYAIICTRPDLSHAVSVVSRYMANPKKEHWNALKWILRYLKGTSDCGLLFKKNSDSNLLLVMSILIMLVTLIREDPLLDLFLLQVEVPSVGKLLYRQQRQRILLQLKLQKKLFS</sequence>
<evidence type="ECO:0000313" key="2">
    <source>
        <dbReference type="EMBL" id="PKA58050.1"/>
    </source>
</evidence>
<feature type="transmembrane region" description="Helical" evidence="1">
    <location>
        <begin position="101"/>
        <end position="117"/>
    </location>
</feature>
<reference evidence="2 3" key="1">
    <citation type="journal article" date="2017" name="Nature">
        <title>The Apostasia genome and the evolution of orchids.</title>
        <authorList>
            <person name="Zhang G.Q."/>
            <person name="Liu K.W."/>
            <person name="Li Z."/>
            <person name="Lohaus R."/>
            <person name="Hsiao Y.Y."/>
            <person name="Niu S.C."/>
            <person name="Wang J.Y."/>
            <person name="Lin Y.C."/>
            <person name="Xu Q."/>
            <person name="Chen L.J."/>
            <person name="Yoshida K."/>
            <person name="Fujiwara S."/>
            <person name="Wang Z.W."/>
            <person name="Zhang Y.Q."/>
            <person name="Mitsuda N."/>
            <person name="Wang M."/>
            <person name="Liu G.H."/>
            <person name="Pecoraro L."/>
            <person name="Huang H.X."/>
            <person name="Xiao X.J."/>
            <person name="Lin M."/>
            <person name="Wu X.Y."/>
            <person name="Wu W.L."/>
            <person name="Chen Y.Y."/>
            <person name="Chang S.B."/>
            <person name="Sakamoto S."/>
            <person name="Ohme-Takagi M."/>
            <person name="Yagi M."/>
            <person name="Zeng S.J."/>
            <person name="Shen C.Y."/>
            <person name="Yeh C.M."/>
            <person name="Luo Y.B."/>
            <person name="Tsai W.C."/>
            <person name="Van de Peer Y."/>
            <person name="Liu Z.J."/>
        </authorList>
    </citation>
    <scope>NUCLEOTIDE SEQUENCE [LARGE SCALE GENOMIC DNA]</scope>
    <source>
        <strain evidence="3">cv. Shenzhen</strain>
        <tissue evidence="2">Stem</tissue>
    </source>
</reference>
<dbReference type="PANTHER" id="PTHR11439">
    <property type="entry name" value="GAG-POL-RELATED RETROTRANSPOSON"/>
    <property type="match status" value="1"/>
</dbReference>
<gene>
    <name evidence="2" type="ORF">AXF42_Ash019276</name>
</gene>
<dbReference type="Proteomes" id="UP000236161">
    <property type="component" value="Unassembled WGS sequence"/>
</dbReference>
<dbReference type="AlphaFoldDB" id="A0A2I0AR78"/>
<proteinExistence type="predicted"/>
<accession>A0A2I0AR78</accession>
<dbReference type="EMBL" id="KZ451957">
    <property type="protein sequence ID" value="PKA58050.1"/>
    <property type="molecule type" value="Genomic_DNA"/>
</dbReference>
<name>A0A2I0AR78_9ASPA</name>
<protein>
    <submittedName>
        <fullName evidence="2">Retrovirus-related Pol polyprotein from transposon TNT 1-94</fullName>
    </submittedName>
</protein>
<organism evidence="2 3">
    <name type="scientific">Apostasia shenzhenica</name>
    <dbReference type="NCBI Taxonomy" id="1088818"/>
    <lineage>
        <taxon>Eukaryota</taxon>
        <taxon>Viridiplantae</taxon>
        <taxon>Streptophyta</taxon>
        <taxon>Embryophyta</taxon>
        <taxon>Tracheophyta</taxon>
        <taxon>Spermatophyta</taxon>
        <taxon>Magnoliopsida</taxon>
        <taxon>Liliopsida</taxon>
        <taxon>Asparagales</taxon>
        <taxon>Orchidaceae</taxon>
        <taxon>Apostasioideae</taxon>
        <taxon>Apostasia</taxon>
    </lineage>
</organism>
<evidence type="ECO:0000256" key="1">
    <source>
        <dbReference type="SAM" id="Phobius"/>
    </source>
</evidence>